<organism evidence="3 4">
    <name type="scientific">Gemmatirosa kalamazoonensis</name>
    <dbReference type="NCBI Taxonomy" id="861299"/>
    <lineage>
        <taxon>Bacteria</taxon>
        <taxon>Pseudomonadati</taxon>
        <taxon>Gemmatimonadota</taxon>
        <taxon>Gemmatimonadia</taxon>
        <taxon>Gemmatimonadales</taxon>
        <taxon>Gemmatimonadaceae</taxon>
        <taxon>Gemmatirosa</taxon>
    </lineage>
</organism>
<dbReference type="RefSeq" id="WP_025413310.1">
    <property type="nucleotide sequence ID" value="NZ_CP007128.1"/>
</dbReference>
<dbReference type="AlphaFoldDB" id="W0RN10"/>
<evidence type="ECO:0000256" key="1">
    <source>
        <dbReference type="ARBA" id="ARBA00022898"/>
    </source>
</evidence>
<dbReference type="STRING" id="861299.J421_4340"/>
<evidence type="ECO:0000313" key="4">
    <source>
        <dbReference type="Proteomes" id="UP000019151"/>
    </source>
</evidence>
<protein>
    <submittedName>
        <fullName evidence="3">Cysteine desulfurase family protein</fullName>
    </submittedName>
</protein>
<dbReference type="Proteomes" id="UP000019151">
    <property type="component" value="Chromosome"/>
</dbReference>
<dbReference type="NCBIfam" id="TIGR01976">
    <property type="entry name" value="am_tr_V_VC1184"/>
    <property type="match status" value="1"/>
</dbReference>
<dbReference type="InterPro" id="IPR000192">
    <property type="entry name" value="Aminotrans_V_dom"/>
</dbReference>
<dbReference type="HOGENOM" id="CLU_003433_2_2_0"/>
<dbReference type="Gene3D" id="3.90.1150.10">
    <property type="entry name" value="Aspartate Aminotransferase, domain 1"/>
    <property type="match status" value="1"/>
</dbReference>
<dbReference type="InterPro" id="IPR015424">
    <property type="entry name" value="PyrdxlP-dep_Trfase"/>
</dbReference>
<dbReference type="InParanoid" id="W0RN10"/>
<proteinExistence type="predicted"/>
<keyword evidence="1" id="KW-0663">Pyridoxal phosphate</keyword>
<dbReference type="EMBL" id="CP007128">
    <property type="protein sequence ID" value="AHG91877.1"/>
    <property type="molecule type" value="Genomic_DNA"/>
</dbReference>
<gene>
    <name evidence="3" type="ORF">J421_4340</name>
</gene>
<dbReference type="SUPFAM" id="SSF53383">
    <property type="entry name" value="PLP-dependent transferases"/>
    <property type="match status" value="1"/>
</dbReference>
<sequence>MTTFALDDLRAPLSIDAVRGQFPALARLHAGTPVAYFDGPGGTQVPRVVVDAMASYLYHHNANTHWNYPSSAETDALLMEARAAVADLLNGEPHEIVFGANMTTLTFHVSRAIGRGVGGRPTGPGDEIVVTELDHQGNVAPWKEMARERGATIRTVRLDTETGRLDWADLERQLSPRTRLLAIGAASNALGSITDVKRACAMAHDVGALAYVDAVHYTPHTLVDVRDIGCDFLACSAYKFYGPHVGIVWGKAELLAALDVPKLDPAPDEIPERLETGTLSHEGMVGAAAAVDFLATLGGAAAGASRRERLARAYDVLHAQGQALFRQLWDGLGAIDRVTVFGPPPGTPRTPTVSFVVDGVRSEQVAGALADRAVFVSHGDYYASVCVDRLGHAEHGLVRAGAACYTTAEEVERLLDGVRAVARH</sequence>
<dbReference type="Pfam" id="PF00266">
    <property type="entry name" value="Aminotran_5"/>
    <property type="match status" value="1"/>
</dbReference>
<evidence type="ECO:0000313" key="3">
    <source>
        <dbReference type="EMBL" id="AHG91877.1"/>
    </source>
</evidence>
<dbReference type="InterPro" id="IPR011340">
    <property type="entry name" value="Cys_dSase-rel"/>
</dbReference>
<evidence type="ECO:0000259" key="2">
    <source>
        <dbReference type="Pfam" id="PF00266"/>
    </source>
</evidence>
<feature type="domain" description="Aminotransferase class V" evidence="2">
    <location>
        <begin position="36"/>
        <end position="414"/>
    </location>
</feature>
<dbReference type="Gene3D" id="3.40.640.10">
    <property type="entry name" value="Type I PLP-dependent aspartate aminotransferase-like (Major domain)"/>
    <property type="match status" value="1"/>
</dbReference>
<dbReference type="PATRIC" id="fig|861299.3.peg.4394"/>
<dbReference type="InterPro" id="IPR015421">
    <property type="entry name" value="PyrdxlP-dep_Trfase_major"/>
</dbReference>
<dbReference type="eggNOG" id="COG0520">
    <property type="taxonomic scope" value="Bacteria"/>
</dbReference>
<dbReference type="PANTHER" id="PTHR43586:SF21">
    <property type="entry name" value="PYRIDOXAL PHOSPHATE (PLP)-DEPENDENT ASPARTATE AMINOTRANSFERASE SUPERFAMILY"/>
    <property type="match status" value="1"/>
</dbReference>
<dbReference type="PANTHER" id="PTHR43586">
    <property type="entry name" value="CYSTEINE DESULFURASE"/>
    <property type="match status" value="1"/>
</dbReference>
<reference evidence="3 4" key="1">
    <citation type="journal article" date="2014" name="Genome Announc.">
        <title>Genome Sequence and Methylome of Soil Bacterium Gemmatirosa kalamazoonensis KBS708T, a Member of the Rarely Cultivated Gemmatimonadetes Phylum.</title>
        <authorList>
            <person name="Debruyn J.M."/>
            <person name="Radosevich M."/>
            <person name="Wommack K.E."/>
            <person name="Polson S.W."/>
            <person name="Hauser L.J."/>
            <person name="Fawaz M.N."/>
            <person name="Korlach J."/>
            <person name="Tsai Y.C."/>
        </authorList>
    </citation>
    <scope>NUCLEOTIDE SEQUENCE [LARGE SCALE GENOMIC DNA]</scope>
    <source>
        <strain evidence="3 4">KBS708</strain>
    </source>
</reference>
<accession>W0RN10</accession>
<name>W0RN10_9BACT</name>
<dbReference type="KEGG" id="gba:J421_4340"/>
<keyword evidence="4" id="KW-1185">Reference proteome</keyword>
<dbReference type="InterPro" id="IPR015422">
    <property type="entry name" value="PyrdxlP-dep_Trfase_small"/>
</dbReference>